<gene>
    <name evidence="2" type="primary">Mo01686</name>
    <name evidence="2" type="ORF">E5Q_01686</name>
</gene>
<dbReference type="STRING" id="764103.G7DWT4"/>
<evidence type="ECO:0000313" key="3">
    <source>
        <dbReference type="Proteomes" id="UP000009131"/>
    </source>
</evidence>
<dbReference type="eggNOG" id="ENOG502S7D8">
    <property type="taxonomic scope" value="Eukaryota"/>
</dbReference>
<keyword evidence="3" id="KW-1185">Reference proteome</keyword>
<reference evidence="2 3" key="2">
    <citation type="journal article" date="2012" name="Open Biol.">
        <title>Characteristics of nucleosomes and linker DNA regions on the genome of the basidiomycete Mixia osmundae revealed by mono- and dinucleosome mapping.</title>
        <authorList>
            <person name="Nishida H."/>
            <person name="Kondo S."/>
            <person name="Matsumoto T."/>
            <person name="Suzuki Y."/>
            <person name="Yoshikawa H."/>
            <person name="Taylor T.D."/>
            <person name="Sugiyama J."/>
        </authorList>
    </citation>
    <scope>NUCLEOTIDE SEQUENCE [LARGE SCALE GENOMIC DNA]</scope>
    <source>
        <strain evidence="3">CBS 9802 / IAM 14324 / JCM 22182 / KY 12970</strain>
    </source>
</reference>
<feature type="region of interest" description="Disordered" evidence="1">
    <location>
        <begin position="209"/>
        <end position="238"/>
    </location>
</feature>
<dbReference type="RefSeq" id="XP_014564752.1">
    <property type="nucleotide sequence ID" value="XM_014709266.1"/>
</dbReference>
<comment type="caution">
    <text evidence="2">The sequence shown here is derived from an EMBL/GenBank/DDBJ whole genome shotgun (WGS) entry which is preliminary data.</text>
</comment>
<dbReference type="EMBL" id="BABT02000054">
    <property type="protein sequence ID" value="GAA95031.1"/>
    <property type="molecule type" value="Genomic_DNA"/>
</dbReference>
<evidence type="ECO:0000256" key="1">
    <source>
        <dbReference type="SAM" id="MobiDB-lite"/>
    </source>
</evidence>
<dbReference type="OrthoDB" id="3357341at2759"/>
<dbReference type="RefSeq" id="XP_014566722.1">
    <property type="nucleotide sequence ID" value="XM_014711236.1"/>
</dbReference>
<protein>
    <submittedName>
        <fullName evidence="2">Uncharacterized protein</fullName>
    </submittedName>
</protein>
<name>G7DWT4_MIXOS</name>
<accession>G7DWT4</accession>
<dbReference type="OMA" id="KWGFKWE"/>
<dbReference type="InParanoid" id="G7DWT4"/>
<dbReference type="HOGENOM" id="CLU_783222_0_0_1"/>
<sequence length="354" mass="38989">MPLDANLYTLDLKPITQGVALQHHGDVVYLLRAPHDSEESLTLYDGATEAQLASLVYVTVRARRITLVNPTQHVQMEVPTGALSALKGFRWTFRFENLKFYWDREVVLGSQQRSYSLWLRRAPEPDWQLMICKPARASLEADEGLAATLTILDYNLNRAGPAEMEDRKGFELVALITLASFLAPTIPSIAPPTVPVETARKTPAPVVKPAAAAAKPGLTTPSVPRPKPRSPVPTATNEITVSEHSETVLLLKQADSILRDPTIVFIKLLAQGGAVPIAVKLASEIKRQILKQRGGDLWMYLVDTRSSKTLPTAANTDTGLSRTLSKLKSYKQPETITIYLSRMPLAELDPKKAK</sequence>
<reference evidence="2 3" key="1">
    <citation type="journal article" date="2011" name="J. Gen. Appl. Microbiol.">
        <title>Draft genome sequencing of the enigmatic basidiomycete Mixia osmundae.</title>
        <authorList>
            <person name="Nishida H."/>
            <person name="Nagatsuka Y."/>
            <person name="Sugiyama J."/>
        </authorList>
    </citation>
    <scope>NUCLEOTIDE SEQUENCE [LARGE SCALE GENOMIC DNA]</scope>
    <source>
        <strain evidence="3">CBS 9802 / IAM 14324 / JCM 22182 / KY 12970</strain>
    </source>
</reference>
<proteinExistence type="predicted"/>
<dbReference type="Proteomes" id="UP000009131">
    <property type="component" value="Unassembled WGS sequence"/>
</dbReference>
<evidence type="ECO:0000313" key="2">
    <source>
        <dbReference type="EMBL" id="GAA95031.1"/>
    </source>
</evidence>
<organism evidence="2 3">
    <name type="scientific">Mixia osmundae (strain CBS 9802 / IAM 14324 / JCM 22182 / KY 12970)</name>
    <dbReference type="NCBI Taxonomy" id="764103"/>
    <lineage>
        <taxon>Eukaryota</taxon>
        <taxon>Fungi</taxon>
        <taxon>Dikarya</taxon>
        <taxon>Basidiomycota</taxon>
        <taxon>Pucciniomycotina</taxon>
        <taxon>Mixiomycetes</taxon>
        <taxon>Mixiales</taxon>
        <taxon>Mixiaceae</taxon>
        <taxon>Mixia</taxon>
    </lineage>
</organism>
<dbReference type="AlphaFoldDB" id="G7DWT4"/>
<feature type="compositionally biased region" description="Low complexity" evidence="1">
    <location>
        <begin position="209"/>
        <end position="222"/>
    </location>
</feature>